<organism evidence="8 9">
    <name type="scientific">Zhongshania marina</name>
    <dbReference type="NCBI Taxonomy" id="2304603"/>
    <lineage>
        <taxon>Bacteria</taxon>
        <taxon>Pseudomonadati</taxon>
        <taxon>Pseudomonadota</taxon>
        <taxon>Gammaproteobacteria</taxon>
        <taxon>Cellvibrionales</taxon>
        <taxon>Spongiibacteraceae</taxon>
        <taxon>Zhongshania</taxon>
    </lineage>
</organism>
<keyword evidence="9" id="KW-1185">Reference proteome</keyword>
<evidence type="ECO:0000313" key="8">
    <source>
        <dbReference type="EMBL" id="RNL64479.1"/>
    </source>
</evidence>
<keyword evidence="5" id="KW-0482">Metalloprotease</keyword>
<dbReference type="Proteomes" id="UP000274695">
    <property type="component" value="Unassembled WGS sequence"/>
</dbReference>
<keyword evidence="1" id="KW-0645">Protease</keyword>
<evidence type="ECO:0000256" key="2">
    <source>
        <dbReference type="ARBA" id="ARBA00022723"/>
    </source>
</evidence>
<dbReference type="PANTHER" id="PTHR43267:SF1">
    <property type="entry name" value="TRNA THREONYLCARBAMOYLADENOSINE DEHYDRATASE"/>
    <property type="match status" value="1"/>
</dbReference>
<evidence type="ECO:0000313" key="9">
    <source>
        <dbReference type="Proteomes" id="UP000274695"/>
    </source>
</evidence>
<reference evidence="8 9" key="1">
    <citation type="submission" date="2018-10" db="EMBL/GenBank/DDBJ databases">
        <title>Draft genome sequence of Zhongshania sp. DSW25-10.</title>
        <authorList>
            <person name="Oh J."/>
        </authorList>
    </citation>
    <scope>NUCLEOTIDE SEQUENCE [LARGE SCALE GENOMIC DNA]</scope>
    <source>
        <strain evidence="8 9">DSW25-10</strain>
    </source>
</reference>
<evidence type="ECO:0000259" key="7">
    <source>
        <dbReference type="Pfam" id="PF14464"/>
    </source>
</evidence>
<keyword evidence="2" id="KW-0479">Metal-binding</keyword>
<feature type="domain" description="JAB" evidence="7">
    <location>
        <begin position="12"/>
        <end position="136"/>
    </location>
</feature>
<accession>A0ABX9W556</accession>
<evidence type="ECO:0000256" key="4">
    <source>
        <dbReference type="ARBA" id="ARBA00022833"/>
    </source>
</evidence>
<dbReference type="Pfam" id="PF14464">
    <property type="entry name" value="Prok-JAB"/>
    <property type="match status" value="1"/>
</dbReference>
<name>A0ABX9W556_9GAMM</name>
<evidence type="ECO:0000256" key="3">
    <source>
        <dbReference type="ARBA" id="ARBA00022801"/>
    </source>
</evidence>
<dbReference type="Gene3D" id="3.40.50.720">
    <property type="entry name" value="NAD(P)-binding Rossmann-like Domain"/>
    <property type="match status" value="1"/>
</dbReference>
<dbReference type="InterPro" id="IPR035985">
    <property type="entry name" value="Ubiquitin-activating_enz"/>
</dbReference>
<dbReference type="InterPro" id="IPR028090">
    <property type="entry name" value="JAB_dom_prok"/>
</dbReference>
<dbReference type="EMBL" id="RHGB01000008">
    <property type="protein sequence ID" value="RNL64479.1"/>
    <property type="molecule type" value="Genomic_DNA"/>
</dbReference>
<comment type="caution">
    <text evidence="8">The sequence shown here is derived from an EMBL/GenBank/DDBJ whole genome shotgun (WGS) entry which is preliminary data.</text>
</comment>
<gene>
    <name evidence="8" type="ORF">D0911_08650</name>
</gene>
<evidence type="ECO:0000256" key="5">
    <source>
        <dbReference type="ARBA" id="ARBA00023049"/>
    </source>
</evidence>
<keyword evidence="3" id="KW-0378">Hydrolase</keyword>
<dbReference type="Gene3D" id="3.40.140.10">
    <property type="entry name" value="Cytidine Deaminase, domain 2"/>
    <property type="match status" value="1"/>
</dbReference>
<sequence>MKLRILESQWRPFLDELCSRTDVESAGVILAERLESDRVLLARHLSVLPDAAYAIRQRDRIRIDPVAFNRLVRPARDGGLSVLTVHTHPGAEEPWFSAADDAGDAVLMPSLFSQMTGPHGSIVVAGHTQTACARAWATNDNIVPVSLHVVGQSLKVMSSDHGRQKDGWFDRQRLALGEAGQHILRSLHVAVVGLGGTGSVTFAQLVHLGLGQITVIDGDYVEDTNISRILGATVVDADVTLKVDVAARYAKAVGLGTKVNIIKGHLGRDVAASTLTDCDAIFSCVDAHLPRAILNRVSYEAAILLFDMGSAFRAHNEVVTEGSGRVVAVGPGRPCLACWGHIDANRIRIESLSQNERVQLAADGYIDGADIPQPSVVAFNTLVSGAAVVEFLRAVTKFAGADDAPLRLGFDFKTGTVRRNRLSGSNQCRICSNNLVPLEREV</sequence>
<dbReference type="InterPro" id="IPR045886">
    <property type="entry name" value="ThiF/MoeB/HesA"/>
</dbReference>
<feature type="domain" description="THIF-type NAD/FAD binding fold" evidence="6">
    <location>
        <begin position="170"/>
        <end position="428"/>
    </location>
</feature>
<evidence type="ECO:0008006" key="10">
    <source>
        <dbReference type="Google" id="ProtNLM"/>
    </source>
</evidence>
<keyword evidence="4" id="KW-0862">Zinc</keyword>
<dbReference type="Pfam" id="PF00899">
    <property type="entry name" value="ThiF"/>
    <property type="match status" value="1"/>
</dbReference>
<dbReference type="PANTHER" id="PTHR43267">
    <property type="entry name" value="TRNA THREONYLCARBAMOYLADENOSINE DEHYDRATASE"/>
    <property type="match status" value="1"/>
</dbReference>
<dbReference type="SUPFAM" id="SSF69572">
    <property type="entry name" value="Activating enzymes of the ubiquitin-like proteins"/>
    <property type="match status" value="1"/>
</dbReference>
<evidence type="ECO:0000256" key="1">
    <source>
        <dbReference type="ARBA" id="ARBA00022670"/>
    </source>
</evidence>
<dbReference type="RefSeq" id="WP_123182296.1">
    <property type="nucleotide sequence ID" value="NZ_RHGB01000008.1"/>
</dbReference>
<proteinExistence type="predicted"/>
<dbReference type="InterPro" id="IPR000594">
    <property type="entry name" value="ThiF_NAD_FAD-bd"/>
</dbReference>
<evidence type="ECO:0000259" key="6">
    <source>
        <dbReference type="Pfam" id="PF00899"/>
    </source>
</evidence>
<protein>
    <recommendedName>
        <fullName evidence="10">Molybdopterin or thiamine biosynthesis adenylyltransferase</fullName>
    </recommendedName>
</protein>